<dbReference type="AlphaFoldDB" id="A0AAE3ZGM7"/>
<name>A0AAE3ZGM7_9ACTN</name>
<comment type="caution">
    <text evidence="1">The sequence shown here is derived from an EMBL/GenBank/DDBJ whole genome shotgun (WGS) entry which is preliminary data.</text>
</comment>
<organism evidence="1 2">
    <name type="scientific">Haloactinomyces albus</name>
    <dbReference type="NCBI Taxonomy" id="1352928"/>
    <lineage>
        <taxon>Bacteria</taxon>
        <taxon>Bacillati</taxon>
        <taxon>Actinomycetota</taxon>
        <taxon>Actinomycetes</taxon>
        <taxon>Actinopolysporales</taxon>
        <taxon>Actinopolysporaceae</taxon>
        <taxon>Haloactinomyces</taxon>
    </lineage>
</organism>
<reference evidence="1" key="1">
    <citation type="submission" date="2023-07" db="EMBL/GenBank/DDBJ databases">
        <title>Sequencing the genomes of 1000 actinobacteria strains.</title>
        <authorList>
            <person name="Klenk H.-P."/>
        </authorList>
    </citation>
    <scope>NUCLEOTIDE SEQUENCE</scope>
    <source>
        <strain evidence="1">DSM 45977</strain>
    </source>
</reference>
<dbReference type="Proteomes" id="UP001180845">
    <property type="component" value="Unassembled WGS sequence"/>
</dbReference>
<proteinExistence type="predicted"/>
<gene>
    <name evidence="1" type="ORF">JOF55_004825</name>
</gene>
<protein>
    <submittedName>
        <fullName evidence="1">Uncharacterized protein</fullName>
    </submittedName>
</protein>
<keyword evidence="2" id="KW-1185">Reference proteome</keyword>
<evidence type="ECO:0000313" key="1">
    <source>
        <dbReference type="EMBL" id="MDR7304581.1"/>
    </source>
</evidence>
<accession>A0AAE3ZGM7</accession>
<dbReference type="EMBL" id="JAVDXW010000002">
    <property type="protein sequence ID" value="MDR7304581.1"/>
    <property type="molecule type" value="Genomic_DNA"/>
</dbReference>
<sequence>MRVTALCAALWIPAQGHPRPKTRNATEYH</sequence>
<evidence type="ECO:0000313" key="2">
    <source>
        <dbReference type="Proteomes" id="UP001180845"/>
    </source>
</evidence>